<keyword evidence="2" id="KW-1185">Reference proteome</keyword>
<accession>A0AAD7ZHS0</accession>
<dbReference type="Pfam" id="PF01161">
    <property type="entry name" value="PBP"/>
    <property type="match status" value="1"/>
</dbReference>
<dbReference type="EMBL" id="JASPKZ010008359">
    <property type="protein sequence ID" value="KAJ9580133.1"/>
    <property type="molecule type" value="Genomic_DNA"/>
</dbReference>
<dbReference type="PANTHER" id="PTHR11362">
    <property type="entry name" value="PHOSPHATIDYLETHANOLAMINE-BINDING PROTEIN"/>
    <property type="match status" value="1"/>
</dbReference>
<comment type="caution">
    <text evidence="1">The sequence shown here is derived from an EMBL/GenBank/DDBJ whole genome shotgun (WGS) entry which is preliminary data.</text>
</comment>
<evidence type="ECO:0008006" key="3">
    <source>
        <dbReference type="Google" id="ProtNLM"/>
    </source>
</evidence>
<gene>
    <name evidence="1" type="ORF">L9F63_004206</name>
</gene>
<proteinExistence type="predicted"/>
<dbReference type="InterPro" id="IPR036610">
    <property type="entry name" value="PEBP-like_sf"/>
</dbReference>
<protein>
    <recommendedName>
        <fullName evidence="3">Phosphatidylethanolamine-binding protein</fullName>
    </recommendedName>
</protein>
<evidence type="ECO:0000313" key="1">
    <source>
        <dbReference type="EMBL" id="KAJ9580133.1"/>
    </source>
</evidence>
<dbReference type="InterPro" id="IPR008914">
    <property type="entry name" value="PEBP"/>
</dbReference>
<organism evidence="1 2">
    <name type="scientific">Diploptera punctata</name>
    <name type="common">Pacific beetle cockroach</name>
    <dbReference type="NCBI Taxonomy" id="6984"/>
    <lineage>
        <taxon>Eukaryota</taxon>
        <taxon>Metazoa</taxon>
        <taxon>Ecdysozoa</taxon>
        <taxon>Arthropoda</taxon>
        <taxon>Hexapoda</taxon>
        <taxon>Insecta</taxon>
        <taxon>Pterygota</taxon>
        <taxon>Neoptera</taxon>
        <taxon>Polyneoptera</taxon>
        <taxon>Dictyoptera</taxon>
        <taxon>Blattodea</taxon>
        <taxon>Blaberoidea</taxon>
        <taxon>Blaberidae</taxon>
        <taxon>Diplopterinae</taxon>
        <taxon>Diploptera</taxon>
    </lineage>
</organism>
<dbReference type="Proteomes" id="UP001233999">
    <property type="component" value="Unassembled WGS sequence"/>
</dbReference>
<evidence type="ECO:0000313" key="2">
    <source>
        <dbReference type="Proteomes" id="UP001233999"/>
    </source>
</evidence>
<dbReference type="Gene3D" id="3.90.280.10">
    <property type="entry name" value="PEBP-like"/>
    <property type="match status" value="1"/>
</dbReference>
<dbReference type="CDD" id="cd00866">
    <property type="entry name" value="PEBP_euk"/>
    <property type="match status" value="1"/>
</dbReference>
<dbReference type="InterPro" id="IPR035810">
    <property type="entry name" value="PEBP_euk"/>
</dbReference>
<sequence>MEESQIIPDIIERAPPQELQVSYGRLKVHLGNELTPTQVKAKPTVHWNAEHYAFYVLSMTDPDVPSRDDHEWREFSHWMVGNILGDKINNGEVITEYVGAGPLNGTGLHRYVFMVFKQPGKINFTEPHADKNTLDGRPQFSTKEFAERYNLGDPIAGNFFQAKYDDYVPTIHEQLGTDLEKK</sequence>
<dbReference type="AlphaFoldDB" id="A0AAD7ZHS0"/>
<name>A0AAD7ZHS0_DIPPU</name>
<dbReference type="SUPFAM" id="SSF49777">
    <property type="entry name" value="PEBP-like"/>
    <property type="match status" value="1"/>
</dbReference>
<reference evidence="1" key="1">
    <citation type="journal article" date="2023" name="IScience">
        <title>Live-bearing cockroach genome reveals convergent evolutionary mechanisms linked to viviparity in insects and beyond.</title>
        <authorList>
            <person name="Fouks B."/>
            <person name="Harrison M.C."/>
            <person name="Mikhailova A.A."/>
            <person name="Marchal E."/>
            <person name="English S."/>
            <person name="Carruthers M."/>
            <person name="Jennings E.C."/>
            <person name="Chiamaka E.L."/>
            <person name="Frigard R.A."/>
            <person name="Pippel M."/>
            <person name="Attardo G.M."/>
            <person name="Benoit J.B."/>
            <person name="Bornberg-Bauer E."/>
            <person name="Tobe S.S."/>
        </authorList>
    </citation>
    <scope>NUCLEOTIDE SEQUENCE</scope>
    <source>
        <strain evidence="1">Stay&amp;Tobe</strain>
    </source>
</reference>
<reference evidence="1" key="2">
    <citation type="submission" date="2023-05" db="EMBL/GenBank/DDBJ databases">
        <authorList>
            <person name="Fouks B."/>
        </authorList>
    </citation>
    <scope>NUCLEOTIDE SEQUENCE</scope>
    <source>
        <strain evidence="1">Stay&amp;Tobe</strain>
        <tissue evidence="1">Testes</tissue>
    </source>
</reference>
<dbReference type="PANTHER" id="PTHR11362:SF82">
    <property type="entry name" value="PHOSPHATIDYLETHANOLAMINE-BINDING PROTEIN 4"/>
    <property type="match status" value="1"/>
</dbReference>